<evidence type="ECO:0000256" key="3">
    <source>
        <dbReference type="ARBA" id="ARBA00022806"/>
    </source>
</evidence>
<dbReference type="InterPro" id="IPR049730">
    <property type="entry name" value="SNF2/RAD54-like_C"/>
</dbReference>
<evidence type="ECO:0000256" key="1">
    <source>
        <dbReference type="ARBA" id="ARBA00022741"/>
    </source>
</evidence>
<dbReference type="AlphaFoldDB" id="A0A6G3T3S2"/>
<dbReference type="InterPro" id="IPR027417">
    <property type="entry name" value="P-loop_NTPase"/>
</dbReference>
<feature type="domain" description="Helicase ATP-binding" evidence="6">
    <location>
        <begin position="151"/>
        <end position="346"/>
    </location>
</feature>
<evidence type="ECO:0000256" key="4">
    <source>
        <dbReference type="ARBA" id="ARBA00022840"/>
    </source>
</evidence>
<proteinExistence type="predicted"/>
<protein>
    <submittedName>
        <fullName evidence="8">DEAD/DEAH box helicase</fullName>
    </submittedName>
</protein>
<accession>A0A6G3T3S2</accession>
<dbReference type="InterPro" id="IPR038718">
    <property type="entry name" value="SNF2-like_sf"/>
</dbReference>
<dbReference type="PROSITE" id="PS51194">
    <property type="entry name" value="HELICASE_CTER"/>
    <property type="match status" value="1"/>
</dbReference>
<dbReference type="InterPro" id="IPR014001">
    <property type="entry name" value="Helicase_ATP-bd"/>
</dbReference>
<keyword evidence="1" id="KW-0547">Nucleotide-binding</keyword>
<dbReference type="Gene3D" id="3.40.50.10810">
    <property type="entry name" value="Tandem AAA-ATPase domain"/>
    <property type="match status" value="1"/>
</dbReference>
<dbReference type="CDD" id="cd18793">
    <property type="entry name" value="SF2_C_SNF"/>
    <property type="match status" value="1"/>
</dbReference>
<organism evidence="8">
    <name type="scientific">Streptomyces anulatus</name>
    <name type="common">Streptomyces chrysomallus</name>
    <dbReference type="NCBI Taxonomy" id="1892"/>
    <lineage>
        <taxon>Bacteria</taxon>
        <taxon>Bacillati</taxon>
        <taxon>Actinomycetota</taxon>
        <taxon>Actinomycetes</taxon>
        <taxon>Kitasatosporales</taxon>
        <taxon>Streptomycetaceae</taxon>
        <taxon>Streptomyces</taxon>
    </lineage>
</organism>
<comment type="caution">
    <text evidence="8">The sequence shown here is derived from an EMBL/GenBank/DDBJ whole genome shotgun (WGS) entry which is preliminary data.</text>
</comment>
<keyword evidence="4" id="KW-0067">ATP-binding</keyword>
<feature type="compositionally biased region" description="Polar residues" evidence="5">
    <location>
        <begin position="1"/>
        <end position="14"/>
    </location>
</feature>
<dbReference type="SUPFAM" id="SSF52540">
    <property type="entry name" value="P-loop containing nucleoside triphosphate hydrolases"/>
    <property type="match status" value="2"/>
</dbReference>
<dbReference type="PANTHER" id="PTHR45766">
    <property type="entry name" value="DNA ANNEALING HELICASE AND ENDONUCLEASE ZRANB3 FAMILY MEMBER"/>
    <property type="match status" value="1"/>
</dbReference>
<sequence>MTTATGQPQGTGVSSGRAVALPPVPVPGQVVNVRGSTWAVTDVRQQGLPRSPADEGIAGLAHVVSLQSLEEDRLGQELSVVWELEVGHTVAPDQGLPETIRTEGFDDPNTLAAFVDAVRWGAVTSADAKSYQSPFRSGANVEAYQLEPLRRALESSRTNLLLADDVGLGKTIEAGLVIQELLLRHRARSVVILCPPSLALKWQDEMREKFGLDFVIVNSELMSKVRRSHGLNANPFRLYPRVIVSMAWLPSLRAQRLLRDVMADVRGTSTAKRYAFDALVVDEAHHVAPASPTSAPGRRGYAVDSHRTTATKALAEVCEHRLFLSATPHNGYSESFTALLEMIDGRRFTRGATIDEQALREVGVRRLKHDLPEKGFKIRQIKTIDFTPGDEEQEQFARLERLLEDSARANNKSRSGDIVSMLLKKRFLSSPWAFARTLELYEEATGDQQLRIDDDAEYYAEVMGSAQSDQEEGEAEQPEFTALRQSKGSDPLVAATSDEVTSLVEWGRRYEHKPDSRLKALLSFLDATCRTSDGGHWLNERVVVFTEYAATLDWIARVLRQRGYKDVLETIQGSTPTEEREQIRARFTEDPAKHPVRVLLATDSAGEGIDLQTHCYRLVNFDIPFNPSRLEQRIGRVDRYGQTKNPEIFHFKPDATSTTYAADMNFMGVIAKKVGTAAADLGTINPVIDADVQEHFSPLKSAGGKSRRQAPDSGNEVINRALAGGVELNRGLTELTRTYQDRKAEMHLTPGNARRVVDTALALTDQPPLEEIGDDRTEAQVFAIPSLGPTWQRSLQGLDTRLEPGVLRPITFDDKAAQKRTDLVHIHLGHALMQRSTRTLRSALFSVESPVNRVTAVVAPDLPESCVAAVSRLVLVGRGGLRLHEEVFLTGVRLRGQALAEAKAERVLDEALDAEDLVLADERVRARLAGLWNGDGARLHTRLRDAMHRKSESRTEKVTEALQKRRDADITRAHEIFAAFRVNLTESRDRLAQAIQEEDEKLFTDDQQNQRHRDLQAMRDRLVSLEDEEAREIAAIRERYSDIKPYISAAAVVFALTPQDAENGMVQT</sequence>
<dbReference type="SMART" id="SM00490">
    <property type="entry name" value="HELICc"/>
    <property type="match status" value="1"/>
</dbReference>
<evidence type="ECO:0000256" key="2">
    <source>
        <dbReference type="ARBA" id="ARBA00022801"/>
    </source>
</evidence>
<feature type="region of interest" description="Disordered" evidence="5">
    <location>
        <begin position="1"/>
        <end position="20"/>
    </location>
</feature>
<dbReference type="GO" id="GO:0016787">
    <property type="term" value="F:hydrolase activity"/>
    <property type="evidence" value="ECO:0007669"/>
    <property type="project" value="UniProtKB-KW"/>
</dbReference>
<dbReference type="SMART" id="SM00487">
    <property type="entry name" value="DEXDc"/>
    <property type="match status" value="1"/>
</dbReference>
<name>A0A6G3T3S2_STRAQ</name>
<evidence type="ECO:0000313" key="8">
    <source>
        <dbReference type="EMBL" id="NEB89248.1"/>
    </source>
</evidence>
<feature type="domain" description="Helicase C-terminal" evidence="7">
    <location>
        <begin position="517"/>
        <end position="692"/>
    </location>
</feature>
<dbReference type="Pfam" id="PF00271">
    <property type="entry name" value="Helicase_C"/>
    <property type="match status" value="1"/>
</dbReference>
<evidence type="ECO:0000259" key="6">
    <source>
        <dbReference type="PROSITE" id="PS51192"/>
    </source>
</evidence>
<dbReference type="NCBIfam" id="NF038317">
    <property type="entry name" value="DISARM_DrmD"/>
    <property type="match status" value="1"/>
</dbReference>
<gene>
    <name evidence="8" type="ORF">G3I43_34595</name>
</gene>
<dbReference type="GO" id="GO:0005524">
    <property type="term" value="F:ATP binding"/>
    <property type="evidence" value="ECO:0007669"/>
    <property type="project" value="UniProtKB-KW"/>
</dbReference>
<reference evidence="8" key="1">
    <citation type="submission" date="2020-01" db="EMBL/GenBank/DDBJ databases">
        <title>Insect and environment-associated Actinomycetes.</title>
        <authorList>
            <person name="Currrie C."/>
            <person name="Chevrette M."/>
            <person name="Carlson C."/>
            <person name="Stubbendieck R."/>
            <person name="Wendt-Pienkowski E."/>
        </authorList>
    </citation>
    <scope>NUCLEOTIDE SEQUENCE</scope>
    <source>
        <strain evidence="8">SID505</strain>
    </source>
</reference>
<keyword evidence="3 8" id="KW-0347">Helicase</keyword>
<dbReference type="CDD" id="cd18011">
    <property type="entry name" value="DEXDc_RapA"/>
    <property type="match status" value="1"/>
</dbReference>
<dbReference type="PANTHER" id="PTHR45766:SF6">
    <property type="entry name" value="SWI_SNF-RELATED MATRIX-ASSOCIATED ACTIN-DEPENDENT REGULATOR OF CHROMATIN SUBFAMILY A-LIKE PROTEIN 1"/>
    <property type="match status" value="1"/>
</dbReference>
<dbReference type="PROSITE" id="PS51192">
    <property type="entry name" value="HELICASE_ATP_BIND_1"/>
    <property type="match status" value="1"/>
</dbReference>
<evidence type="ECO:0000259" key="7">
    <source>
        <dbReference type="PROSITE" id="PS51194"/>
    </source>
</evidence>
<evidence type="ECO:0000256" key="5">
    <source>
        <dbReference type="SAM" id="MobiDB-lite"/>
    </source>
</evidence>
<keyword evidence="2" id="KW-0378">Hydrolase</keyword>
<dbReference type="Gene3D" id="3.40.50.300">
    <property type="entry name" value="P-loop containing nucleotide triphosphate hydrolases"/>
    <property type="match status" value="1"/>
</dbReference>
<dbReference type="GO" id="GO:0004386">
    <property type="term" value="F:helicase activity"/>
    <property type="evidence" value="ECO:0007669"/>
    <property type="project" value="UniProtKB-KW"/>
</dbReference>
<dbReference type="EMBL" id="JAAGMK010000976">
    <property type="protein sequence ID" value="NEB89248.1"/>
    <property type="molecule type" value="Genomic_DNA"/>
</dbReference>
<dbReference type="Pfam" id="PF00176">
    <property type="entry name" value="SNF2-rel_dom"/>
    <property type="match status" value="1"/>
</dbReference>
<dbReference type="InterPro" id="IPR001650">
    <property type="entry name" value="Helicase_C-like"/>
</dbReference>
<dbReference type="InterPro" id="IPR000330">
    <property type="entry name" value="SNF2_N"/>
</dbReference>
<dbReference type="InterPro" id="IPR057342">
    <property type="entry name" value="DEXDc_RapA"/>
</dbReference>